<dbReference type="PANTHER" id="PTHR12471">
    <property type="entry name" value="VACUOLAR ATP SYNTHASE SUBUNIT S1"/>
    <property type="match status" value="1"/>
</dbReference>
<keyword evidence="3 6" id="KW-0812">Transmembrane</keyword>
<feature type="domain" description="V-type proton ATPase subunit S1/VOA1 transmembrane" evidence="8">
    <location>
        <begin position="365"/>
        <end position="400"/>
    </location>
</feature>
<comment type="similarity">
    <text evidence="2">Belongs to the vacuolar ATPase subunit S1 family.</text>
</comment>
<reference evidence="10" key="1">
    <citation type="submission" date="2025-08" db="UniProtKB">
        <authorList>
            <consortium name="RefSeq"/>
        </authorList>
    </citation>
    <scope>IDENTIFICATION</scope>
    <source>
        <strain evidence="10">15112-1751.03</strain>
        <tissue evidence="10">Whole Adult</tissue>
    </source>
</reference>
<keyword evidence="7" id="KW-0732">Signal</keyword>
<keyword evidence="9" id="KW-1185">Reference proteome</keyword>
<protein>
    <submittedName>
        <fullName evidence="10">V-type proton ATPase subunit S1</fullName>
    </submittedName>
</protein>
<evidence type="ECO:0000313" key="10">
    <source>
        <dbReference type="RefSeq" id="XP_034097927.2"/>
    </source>
</evidence>
<evidence type="ECO:0000256" key="4">
    <source>
        <dbReference type="ARBA" id="ARBA00022989"/>
    </source>
</evidence>
<evidence type="ECO:0000256" key="1">
    <source>
        <dbReference type="ARBA" id="ARBA00004167"/>
    </source>
</evidence>
<dbReference type="Proteomes" id="UP000515160">
    <property type="component" value="Chromosome 2L"/>
</dbReference>
<dbReference type="GeneID" id="117563628"/>
<feature type="transmembrane region" description="Helical" evidence="6">
    <location>
        <begin position="373"/>
        <end position="394"/>
    </location>
</feature>
<evidence type="ECO:0000256" key="7">
    <source>
        <dbReference type="SAM" id="SignalP"/>
    </source>
</evidence>
<dbReference type="AlphaFoldDB" id="A0A6P8XEF3"/>
<evidence type="ECO:0000256" key="2">
    <source>
        <dbReference type="ARBA" id="ARBA00009037"/>
    </source>
</evidence>
<dbReference type="OrthoDB" id="7863632at2759"/>
<evidence type="ECO:0000256" key="6">
    <source>
        <dbReference type="SAM" id="Phobius"/>
    </source>
</evidence>
<dbReference type="GO" id="GO:0001671">
    <property type="term" value="F:ATPase activator activity"/>
    <property type="evidence" value="ECO:0007669"/>
    <property type="project" value="TreeGrafter"/>
</dbReference>
<keyword evidence="5 6" id="KW-0472">Membrane</keyword>
<comment type="subcellular location">
    <subcellularLocation>
        <location evidence="1">Membrane</location>
        <topology evidence="1">Single-pass membrane protein</topology>
    </subcellularLocation>
</comment>
<evidence type="ECO:0000256" key="3">
    <source>
        <dbReference type="ARBA" id="ARBA00022692"/>
    </source>
</evidence>
<dbReference type="GO" id="GO:0033176">
    <property type="term" value="C:proton-transporting V-type ATPase complex"/>
    <property type="evidence" value="ECO:0007669"/>
    <property type="project" value="TreeGrafter"/>
</dbReference>
<feature type="chain" id="PRO_5038753591" evidence="7">
    <location>
        <begin position="21"/>
        <end position="416"/>
    </location>
</feature>
<evidence type="ECO:0000313" key="9">
    <source>
        <dbReference type="Proteomes" id="UP000515160"/>
    </source>
</evidence>
<keyword evidence="4 6" id="KW-1133">Transmembrane helix</keyword>
<dbReference type="InterPro" id="IPR046756">
    <property type="entry name" value="VAS1/VOA1_TM"/>
</dbReference>
<dbReference type="GO" id="GO:0030641">
    <property type="term" value="P:regulation of cellular pH"/>
    <property type="evidence" value="ECO:0007669"/>
    <property type="project" value="TreeGrafter"/>
</dbReference>
<dbReference type="PANTHER" id="PTHR12471:SF7">
    <property type="entry name" value="V-TYPE PROTON ATPASE SUBUNIT S1"/>
    <property type="match status" value="1"/>
</dbReference>
<dbReference type="Pfam" id="PF20520">
    <property type="entry name" value="Ac45-VOA1_TM"/>
    <property type="match status" value="1"/>
</dbReference>
<accession>A0A6P8XEF3</accession>
<organism evidence="9 10">
    <name type="scientific">Drosophila albomicans</name>
    <name type="common">Fruit fly</name>
    <dbReference type="NCBI Taxonomy" id="7291"/>
    <lineage>
        <taxon>Eukaryota</taxon>
        <taxon>Metazoa</taxon>
        <taxon>Ecdysozoa</taxon>
        <taxon>Arthropoda</taxon>
        <taxon>Hexapoda</taxon>
        <taxon>Insecta</taxon>
        <taxon>Pterygota</taxon>
        <taxon>Neoptera</taxon>
        <taxon>Endopterygota</taxon>
        <taxon>Diptera</taxon>
        <taxon>Brachycera</taxon>
        <taxon>Muscomorpha</taxon>
        <taxon>Ephydroidea</taxon>
        <taxon>Drosophilidae</taxon>
        <taxon>Drosophila</taxon>
    </lineage>
</organism>
<proteinExistence type="inferred from homology"/>
<dbReference type="InterPro" id="IPR008388">
    <property type="entry name" value="Ac45_acc_su"/>
</dbReference>
<gene>
    <name evidence="10" type="primary">LOC117563628</name>
</gene>
<dbReference type="RefSeq" id="XP_034097927.2">
    <property type="nucleotide sequence ID" value="XM_034242036.2"/>
</dbReference>
<feature type="signal peptide" evidence="7">
    <location>
        <begin position="1"/>
        <end position="20"/>
    </location>
</feature>
<evidence type="ECO:0000259" key="8">
    <source>
        <dbReference type="Pfam" id="PF20520"/>
    </source>
</evidence>
<name>A0A6P8XEF3_DROAB</name>
<sequence>MFLSMHLINFLLILGAFVAAELPVTPPAIIWGVKLPKSRSIFEYVSPETLVEMLQPKEATPRMIIAYFANDLTSKDFSCLEPDCFPFLRQVKPFNYYSQVHQPLVALQTIAELRNRTLIWDSATSLLKTTCVPHEIHIFNFTDGQLNKHDSFMKSISDRLKDCPLVQIYTAHFEEFEAQQRRRNRVAGKKNRQELVRNVEPTASQRPQEAKVLRNLMAVVSIQKIMFAEAIQRGQIMNFKRTQVEILDSSEAPLKLTLADASNILKGYVVEIATSMGPLAIDVLPVSGNWHIWRMHFYKQHFKARDLLFYGRKFSFCCHEMNLYSEQGSSLTFSMFYMDVEMNPNEFTPMDLDYVAKSCWLCQNFLTPSVTQILFAIVLLLIILGVGLSMLLSIGRPKKFPSSTEPELYVKGYAER</sequence>
<evidence type="ECO:0000256" key="5">
    <source>
        <dbReference type="ARBA" id="ARBA00023136"/>
    </source>
</evidence>